<evidence type="ECO:0000313" key="1">
    <source>
        <dbReference type="EMBL" id="SFR42980.1"/>
    </source>
</evidence>
<dbReference type="STRING" id="390270.SAMN04488005_1846"/>
<gene>
    <name evidence="1" type="ORF">SAMN04488005_1846</name>
</gene>
<dbReference type="AlphaFoldDB" id="A0A1I6GLD1"/>
<proteinExistence type="predicted"/>
<dbReference type="RefSeq" id="WP_090199219.1">
    <property type="nucleotide sequence ID" value="NZ_FOYP01000001.1"/>
</dbReference>
<evidence type="ECO:0000313" key="2">
    <source>
        <dbReference type="Proteomes" id="UP000199478"/>
    </source>
</evidence>
<dbReference type="SUPFAM" id="SSF53474">
    <property type="entry name" value="alpha/beta-Hydrolases"/>
    <property type="match status" value="1"/>
</dbReference>
<dbReference type="InterPro" id="IPR029058">
    <property type="entry name" value="AB_hydrolase_fold"/>
</dbReference>
<sequence>MSCVFDETHYRVFVTRPTVPSRGTIIYYQLVGPRDPDTGFAPKRAPSDKNFITSAGYTAVMVQPARQDWFQHESFDAALDAIRRIPDLPRPWLSYGTSMGGYGAIVGAAALEADFFLSGSPQASINDAYMRKIKDGRWRPGRAFYRVDPIRNGACAGTKGVVLCDPLHAADQKHALTILRNTDSQQINCPGTAHFGIVRMMRDVGFENFTEQLFDVMAGKETLAAFVNRARQTFDASIPGAFFKADPATQQDMVATLGADAILQSTHISALADHLNRMPSVEYAKLLVGLLPHVAKGGASNYVKRVIGEADMDYLLETSEAGAA</sequence>
<dbReference type="OrthoDB" id="7247356at2"/>
<reference evidence="2" key="1">
    <citation type="submission" date="2016-10" db="EMBL/GenBank/DDBJ databases">
        <authorList>
            <person name="Varghese N."/>
            <person name="Submissions S."/>
        </authorList>
    </citation>
    <scope>NUCLEOTIDE SEQUENCE [LARGE SCALE GENOMIC DNA]</scope>
    <source>
        <strain evidence="2">DSM 26879</strain>
    </source>
</reference>
<dbReference type="Proteomes" id="UP000199478">
    <property type="component" value="Unassembled WGS sequence"/>
</dbReference>
<dbReference type="EMBL" id="FOYP01000001">
    <property type="protein sequence ID" value="SFR42980.1"/>
    <property type="molecule type" value="Genomic_DNA"/>
</dbReference>
<organism evidence="1 2">
    <name type="scientific">Yoonia tamlensis</name>
    <dbReference type="NCBI Taxonomy" id="390270"/>
    <lineage>
        <taxon>Bacteria</taxon>
        <taxon>Pseudomonadati</taxon>
        <taxon>Pseudomonadota</taxon>
        <taxon>Alphaproteobacteria</taxon>
        <taxon>Rhodobacterales</taxon>
        <taxon>Paracoccaceae</taxon>
        <taxon>Yoonia</taxon>
    </lineage>
</organism>
<keyword evidence="2" id="KW-1185">Reference proteome</keyword>
<protein>
    <recommendedName>
        <fullName evidence="3">Alpha/beta hydrolase family protein</fullName>
    </recommendedName>
</protein>
<evidence type="ECO:0008006" key="3">
    <source>
        <dbReference type="Google" id="ProtNLM"/>
    </source>
</evidence>
<accession>A0A1I6GLD1</accession>
<name>A0A1I6GLD1_9RHOB</name>